<evidence type="ECO:0000313" key="2">
    <source>
        <dbReference type="EMBL" id="MBW31379.1"/>
    </source>
</evidence>
<organism evidence="2">
    <name type="scientific">Anopheles braziliensis</name>
    <dbReference type="NCBI Taxonomy" id="58242"/>
    <lineage>
        <taxon>Eukaryota</taxon>
        <taxon>Metazoa</taxon>
        <taxon>Ecdysozoa</taxon>
        <taxon>Arthropoda</taxon>
        <taxon>Hexapoda</taxon>
        <taxon>Insecta</taxon>
        <taxon>Pterygota</taxon>
        <taxon>Neoptera</taxon>
        <taxon>Endopterygota</taxon>
        <taxon>Diptera</taxon>
        <taxon>Nematocera</taxon>
        <taxon>Culicoidea</taxon>
        <taxon>Culicidae</taxon>
        <taxon>Anophelinae</taxon>
        <taxon>Anopheles</taxon>
    </lineage>
</organism>
<dbReference type="AlphaFoldDB" id="A0A2M3ZS72"/>
<proteinExistence type="predicted"/>
<keyword evidence="1" id="KW-0732">Signal</keyword>
<sequence length="67" mass="7852">MVRALLLLLLLRLMWHHAKRHRARLCWYPARDECKDTYPAHGRATHQWHPDGAPVLPGRLVANLHTN</sequence>
<feature type="signal peptide" evidence="1">
    <location>
        <begin position="1"/>
        <end position="20"/>
    </location>
</feature>
<dbReference type="EMBL" id="GGFM01010628">
    <property type="protein sequence ID" value="MBW31379.1"/>
    <property type="molecule type" value="Transcribed_RNA"/>
</dbReference>
<reference evidence="2" key="1">
    <citation type="submission" date="2018-01" db="EMBL/GenBank/DDBJ databases">
        <title>An insight into the sialome of Amazonian anophelines.</title>
        <authorList>
            <person name="Ribeiro J.M."/>
            <person name="Scarpassa V."/>
            <person name="Calvo E."/>
        </authorList>
    </citation>
    <scope>NUCLEOTIDE SEQUENCE</scope>
    <source>
        <tissue evidence="2">Salivary glands</tissue>
    </source>
</reference>
<protein>
    <submittedName>
        <fullName evidence="2">Putative secreted peptide</fullName>
    </submittedName>
</protein>
<accession>A0A2M3ZS72</accession>
<feature type="chain" id="PRO_5014688717" evidence="1">
    <location>
        <begin position="21"/>
        <end position="67"/>
    </location>
</feature>
<evidence type="ECO:0000256" key="1">
    <source>
        <dbReference type="SAM" id="SignalP"/>
    </source>
</evidence>
<name>A0A2M3ZS72_9DIPT</name>